<evidence type="ECO:0000256" key="5">
    <source>
        <dbReference type="ARBA" id="ARBA00022833"/>
    </source>
</evidence>
<keyword evidence="4" id="KW-0378">Hydrolase</keyword>
<dbReference type="PANTHER" id="PTHR13204:SF1">
    <property type="entry name" value="ESTER HYDROLASE C11ORF54"/>
    <property type="match status" value="1"/>
</dbReference>
<proteinExistence type="predicted"/>
<comment type="subunit">
    <text evidence="2">Monomer.</text>
</comment>
<evidence type="ECO:0000313" key="8">
    <source>
        <dbReference type="EMBL" id="WAR02068.1"/>
    </source>
</evidence>
<gene>
    <name evidence="8" type="ORF">MAR_008626</name>
</gene>
<evidence type="ECO:0000259" key="7">
    <source>
        <dbReference type="SMART" id="SM01168"/>
    </source>
</evidence>
<evidence type="ECO:0000256" key="1">
    <source>
        <dbReference type="ARBA" id="ARBA00004123"/>
    </source>
</evidence>
<evidence type="ECO:0000256" key="6">
    <source>
        <dbReference type="ARBA" id="ARBA00023242"/>
    </source>
</evidence>
<keyword evidence="3" id="KW-0479">Metal-binding</keyword>
<keyword evidence="5" id="KW-0862">Zinc</keyword>
<dbReference type="Proteomes" id="UP001164746">
    <property type="component" value="Chromosome 4"/>
</dbReference>
<keyword evidence="6" id="KW-0539">Nucleus</keyword>
<comment type="subcellular location">
    <subcellularLocation>
        <location evidence="1">Nucleus</location>
    </subcellularLocation>
</comment>
<dbReference type="InterPro" id="IPR015021">
    <property type="entry name" value="C11orf54_DUF1907"/>
</dbReference>
<name>A0ABY7DWH2_MYAAR</name>
<sequence length="287" mass="31824">MTEKLSVAKIPMHVPPMEEVQKVLSDGLSKNFADVAVSVVECPDLTQPPFHLSASGLGGNQRLVDIGGPPFLFPLAQRDKKFTFRQIAELAESKDPFMLGAGAGPAHVVGVNSEMMNTIKLQADGSSINKGYISKVDKQTGGCILEKMPCDEFCLMGNFLVCDGAPGKVLEVKASRRTGEEDFSRCLKMSLRSHYGDKPVGLGGVFLIEKGKAHLHIMSDFSETPITKESQGFDLRDEHFHCFNQQGQGGHYHWDTTPEEVEYRAYFVLPEYVYRIDKPTNKVPWEQ</sequence>
<dbReference type="CDD" id="cd17298">
    <property type="entry name" value="DUF1907"/>
    <property type="match status" value="1"/>
</dbReference>
<organism evidence="8 9">
    <name type="scientific">Mya arenaria</name>
    <name type="common">Soft-shell clam</name>
    <dbReference type="NCBI Taxonomy" id="6604"/>
    <lineage>
        <taxon>Eukaryota</taxon>
        <taxon>Metazoa</taxon>
        <taxon>Spiralia</taxon>
        <taxon>Lophotrochozoa</taxon>
        <taxon>Mollusca</taxon>
        <taxon>Bivalvia</taxon>
        <taxon>Autobranchia</taxon>
        <taxon>Heteroconchia</taxon>
        <taxon>Euheterodonta</taxon>
        <taxon>Imparidentia</taxon>
        <taxon>Neoheterodontei</taxon>
        <taxon>Myida</taxon>
        <taxon>Myoidea</taxon>
        <taxon>Myidae</taxon>
        <taxon>Mya</taxon>
    </lineage>
</organism>
<dbReference type="SMART" id="SM01168">
    <property type="entry name" value="DUF1907"/>
    <property type="match status" value="1"/>
</dbReference>
<evidence type="ECO:0000256" key="3">
    <source>
        <dbReference type="ARBA" id="ARBA00022723"/>
    </source>
</evidence>
<dbReference type="EMBL" id="CP111015">
    <property type="protein sequence ID" value="WAR02068.1"/>
    <property type="molecule type" value="Genomic_DNA"/>
</dbReference>
<evidence type="ECO:0000256" key="4">
    <source>
        <dbReference type="ARBA" id="ARBA00022801"/>
    </source>
</evidence>
<evidence type="ECO:0000256" key="2">
    <source>
        <dbReference type="ARBA" id="ARBA00011245"/>
    </source>
</evidence>
<dbReference type="SUPFAM" id="SSF117856">
    <property type="entry name" value="AF0104/ALDC/Ptd012-like"/>
    <property type="match status" value="1"/>
</dbReference>
<accession>A0ABY7DWH2</accession>
<keyword evidence="9" id="KW-1185">Reference proteome</keyword>
<protein>
    <submittedName>
        <fullName evidence="8">CK054-like protein</fullName>
    </submittedName>
</protein>
<dbReference type="PANTHER" id="PTHR13204">
    <property type="entry name" value="PTD012 PROTEIN"/>
    <property type="match status" value="1"/>
</dbReference>
<dbReference type="Pfam" id="PF08925">
    <property type="entry name" value="DUF1907"/>
    <property type="match status" value="1"/>
</dbReference>
<feature type="domain" description="DUF1907" evidence="7">
    <location>
        <begin position="23"/>
        <end position="276"/>
    </location>
</feature>
<evidence type="ECO:0000313" key="9">
    <source>
        <dbReference type="Proteomes" id="UP001164746"/>
    </source>
</evidence>
<reference evidence="8" key="1">
    <citation type="submission" date="2022-11" db="EMBL/GenBank/DDBJ databases">
        <title>Centuries of genome instability and evolution in soft-shell clam transmissible cancer (bioRxiv).</title>
        <authorList>
            <person name="Hart S.F.M."/>
            <person name="Yonemitsu M.A."/>
            <person name="Giersch R.M."/>
            <person name="Beal B.F."/>
            <person name="Arriagada G."/>
            <person name="Davis B.W."/>
            <person name="Ostrander E.A."/>
            <person name="Goff S.P."/>
            <person name="Metzger M.J."/>
        </authorList>
    </citation>
    <scope>NUCLEOTIDE SEQUENCE</scope>
    <source>
        <strain evidence="8">MELC-2E11</strain>
        <tissue evidence="8">Siphon/mantle</tissue>
    </source>
</reference>